<reference evidence="1 2" key="1">
    <citation type="submission" date="2017-06" db="EMBL/GenBank/DDBJ databases">
        <title>Genome sequencing of cyanobaciteial culture collection at National Institute for Environmental Studies (NIES).</title>
        <authorList>
            <person name="Hirose Y."/>
            <person name="Shimura Y."/>
            <person name="Fujisawa T."/>
            <person name="Nakamura Y."/>
            <person name="Kawachi M."/>
        </authorList>
    </citation>
    <scope>NUCLEOTIDE SEQUENCE [LARGE SCALE GENOMIC DNA]</scope>
    <source>
        <strain evidence="1 2">NIES-806</strain>
    </source>
</reference>
<dbReference type="EMBL" id="AP018316">
    <property type="protein sequence ID" value="BAZ88225.1"/>
    <property type="molecule type" value="Genomic_DNA"/>
</dbReference>
<evidence type="ECO:0008006" key="3">
    <source>
        <dbReference type="Google" id="ProtNLM"/>
    </source>
</evidence>
<dbReference type="Proteomes" id="UP000218702">
    <property type="component" value="Chromosome"/>
</dbReference>
<gene>
    <name evidence="1" type="ORF">NIES806_44610</name>
</gene>
<name>A0A1Z4VAG8_9CYAN</name>
<dbReference type="AlphaFoldDB" id="A0A1Z4VAG8"/>
<organism evidence="1 2">
    <name type="scientific">Dolichospermum compactum NIES-806</name>
    <dbReference type="NCBI Taxonomy" id="1973481"/>
    <lineage>
        <taxon>Bacteria</taxon>
        <taxon>Bacillati</taxon>
        <taxon>Cyanobacteriota</taxon>
        <taxon>Cyanophyceae</taxon>
        <taxon>Nostocales</taxon>
        <taxon>Aphanizomenonaceae</taxon>
        <taxon>Dolichospermum</taxon>
        <taxon>Dolichospermum compactum</taxon>
    </lineage>
</organism>
<protein>
    <recommendedName>
        <fullName evidence="3">TPR repeat-containing protein</fullName>
    </recommendedName>
</protein>
<accession>A0A1Z4VAG8</accession>
<dbReference type="InterPro" id="IPR011990">
    <property type="entry name" value="TPR-like_helical_dom_sf"/>
</dbReference>
<dbReference type="Gene3D" id="1.25.40.10">
    <property type="entry name" value="Tetratricopeptide repeat domain"/>
    <property type="match status" value="1"/>
</dbReference>
<evidence type="ECO:0000313" key="1">
    <source>
        <dbReference type="EMBL" id="BAZ88225.1"/>
    </source>
</evidence>
<evidence type="ECO:0000313" key="2">
    <source>
        <dbReference type="Proteomes" id="UP000218702"/>
    </source>
</evidence>
<dbReference type="KEGG" id="dcm:NIES806_44610"/>
<keyword evidence="2" id="KW-1185">Reference proteome</keyword>
<sequence>MNEKSPPLDLVSQMSQLAVDLKQGKLDNIFVQIDNFNQYDPTQYYLKQIEFAANYYLENEPNNLNWRYTLVLSQLLQRKAPELIHNLTELTKYDRQNPYTWLYLAFVYLYDFQPKQAQKQLIIAEKLNPNIPELKTLKTVTNIMKFLPLIHL</sequence>
<proteinExistence type="predicted"/>
<dbReference type="SUPFAM" id="SSF48452">
    <property type="entry name" value="TPR-like"/>
    <property type="match status" value="1"/>
</dbReference>